<sequence>MASPSQQANGTSSIDPYQQLHSYSFTEDPEFKLGLAVILRQPGTPATDEQVNRTDDLVMKSQMFLLLQTSSNTRPGYKRTPASLNLNPNPSPSPKTNSSPRSHHSPRQRAPVPQPPTTTTTNNNDDDNDSSNTCK</sequence>
<evidence type="ECO:0000259" key="2">
    <source>
        <dbReference type="Pfam" id="PF25871"/>
    </source>
</evidence>
<dbReference type="Proteomes" id="UP000054559">
    <property type="component" value="Unassembled WGS sequence"/>
</dbReference>
<dbReference type="EMBL" id="DS268132">
    <property type="protein sequence ID" value="KMU73967.1"/>
    <property type="molecule type" value="Genomic_DNA"/>
</dbReference>
<feature type="region of interest" description="Disordered" evidence="1">
    <location>
        <begin position="69"/>
        <end position="135"/>
    </location>
</feature>
<feature type="region of interest" description="Disordered" evidence="1">
    <location>
        <begin position="1"/>
        <end position="21"/>
    </location>
</feature>
<evidence type="ECO:0000313" key="4">
    <source>
        <dbReference type="Proteomes" id="UP000054559"/>
    </source>
</evidence>
<feature type="domain" description="PEX14-like helix-turn-helix" evidence="2">
    <location>
        <begin position="15"/>
        <end position="64"/>
    </location>
</feature>
<evidence type="ECO:0000313" key="3">
    <source>
        <dbReference type="EMBL" id="KMU73967.1"/>
    </source>
</evidence>
<reference evidence="4" key="1">
    <citation type="journal article" date="2010" name="Genome Res.">
        <title>Population genomic sequencing of Coccidioides fungi reveals recent hybridization and transposon control.</title>
        <authorList>
            <person name="Neafsey D.E."/>
            <person name="Barker B.M."/>
            <person name="Sharpton T.J."/>
            <person name="Stajich J.E."/>
            <person name="Park D.J."/>
            <person name="Whiston E."/>
            <person name="Hung C.-Y."/>
            <person name="McMahan C."/>
            <person name="White J."/>
            <person name="Sykes S."/>
            <person name="Heiman D."/>
            <person name="Young S."/>
            <person name="Zeng Q."/>
            <person name="Abouelleil A."/>
            <person name="Aftuck L."/>
            <person name="Bessette D."/>
            <person name="Brown A."/>
            <person name="FitzGerald M."/>
            <person name="Lui A."/>
            <person name="Macdonald J.P."/>
            <person name="Priest M."/>
            <person name="Orbach M.J."/>
            <person name="Galgiani J.N."/>
            <person name="Kirkland T.N."/>
            <person name="Cole G.T."/>
            <person name="Birren B.W."/>
            <person name="Henn M.R."/>
            <person name="Taylor J.W."/>
            <person name="Rounsley S.D."/>
        </authorList>
    </citation>
    <scope>NUCLEOTIDE SEQUENCE [LARGE SCALE GENOMIC DNA]</scope>
    <source>
        <strain evidence="4">RMSCC 3703</strain>
    </source>
</reference>
<evidence type="ECO:0000256" key="1">
    <source>
        <dbReference type="SAM" id="MobiDB-lite"/>
    </source>
</evidence>
<accession>A0A0J8TJQ7</accession>
<dbReference type="InterPro" id="IPR058841">
    <property type="entry name" value="HTH_76"/>
</dbReference>
<dbReference type="Pfam" id="PF25871">
    <property type="entry name" value="HTH_76"/>
    <property type="match status" value="1"/>
</dbReference>
<dbReference type="OrthoDB" id="9936937at2759"/>
<organism evidence="3 4">
    <name type="scientific">Coccidioides immitis RMSCC 3703</name>
    <dbReference type="NCBI Taxonomy" id="454286"/>
    <lineage>
        <taxon>Eukaryota</taxon>
        <taxon>Fungi</taxon>
        <taxon>Dikarya</taxon>
        <taxon>Ascomycota</taxon>
        <taxon>Pezizomycotina</taxon>
        <taxon>Eurotiomycetes</taxon>
        <taxon>Eurotiomycetidae</taxon>
        <taxon>Onygenales</taxon>
        <taxon>Onygenaceae</taxon>
        <taxon>Coccidioides</taxon>
    </lineage>
</organism>
<protein>
    <recommendedName>
        <fullName evidence="2">PEX14-like helix-turn-helix domain-containing protein</fullName>
    </recommendedName>
</protein>
<feature type="compositionally biased region" description="Low complexity" evidence="1">
    <location>
        <begin position="81"/>
        <end position="100"/>
    </location>
</feature>
<name>A0A0J8TJQ7_COCIT</name>
<dbReference type="STRING" id="454286.A0A0J8TJQ7"/>
<gene>
    <name evidence="3" type="ORF">CISG_03945</name>
</gene>
<dbReference type="AlphaFoldDB" id="A0A0J8TJQ7"/>
<proteinExistence type="predicted"/>